<accession>A0A6J5UQ33</accession>
<proteinExistence type="predicted"/>
<name>A0A6J5UQ33_PRUAR</name>
<evidence type="ECO:0000313" key="3">
    <source>
        <dbReference type="Proteomes" id="UP000507222"/>
    </source>
</evidence>
<dbReference type="AlphaFoldDB" id="A0A6J5UQ33"/>
<gene>
    <name evidence="2" type="ORF">CURHAP_LOCUS27818</name>
</gene>
<organism evidence="2 3">
    <name type="scientific">Prunus armeniaca</name>
    <name type="common">Apricot</name>
    <name type="synonym">Armeniaca vulgaris</name>
    <dbReference type="NCBI Taxonomy" id="36596"/>
    <lineage>
        <taxon>Eukaryota</taxon>
        <taxon>Viridiplantae</taxon>
        <taxon>Streptophyta</taxon>
        <taxon>Embryophyta</taxon>
        <taxon>Tracheophyta</taxon>
        <taxon>Spermatophyta</taxon>
        <taxon>Magnoliopsida</taxon>
        <taxon>eudicotyledons</taxon>
        <taxon>Gunneridae</taxon>
        <taxon>Pentapetalae</taxon>
        <taxon>rosids</taxon>
        <taxon>fabids</taxon>
        <taxon>Rosales</taxon>
        <taxon>Rosaceae</taxon>
        <taxon>Amygdaloideae</taxon>
        <taxon>Amygdaleae</taxon>
        <taxon>Prunus</taxon>
    </lineage>
</organism>
<feature type="compositionally biased region" description="Basic residues" evidence="1">
    <location>
        <begin position="18"/>
        <end position="27"/>
    </location>
</feature>
<dbReference type="Proteomes" id="UP000507222">
    <property type="component" value="Unassembled WGS sequence"/>
</dbReference>
<evidence type="ECO:0000313" key="2">
    <source>
        <dbReference type="EMBL" id="CAB4277857.1"/>
    </source>
</evidence>
<protein>
    <submittedName>
        <fullName evidence="2">Uncharacterized protein</fullName>
    </submittedName>
</protein>
<feature type="region of interest" description="Disordered" evidence="1">
    <location>
        <begin position="1"/>
        <end position="27"/>
    </location>
</feature>
<evidence type="ECO:0000256" key="1">
    <source>
        <dbReference type="SAM" id="MobiDB-lite"/>
    </source>
</evidence>
<reference evidence="2 3" key="1">
    <citation type="submission" date="2020-05" db="EMBL/GenBank/DDBJ databases">
        <authorList>
            <person name="Campoy J."/>
            <person name="Schneeberger K."/>
            <person name="Spophaly S."/>
        </authorList>
    </citation>
    <scope>NUCLEOTIDE SEQUENCE [LARGE SCALE GENOMIC DNA]</scope>
    <source>
        <strain evidence="2">PruArmRojPasFocal</strain>
    </source>
</reference>
<sequence length="111" mass="12241">MQEHEGTNQMKECLTGTNHRRQGPNRRHGLSQIGLLFPVIELFDDAEGLARSRTGFGFNLANNWTLFVVVLADGGLSLGQPVARDDVVVRRPGLVVGRDLRVRALRGVGHE</sequence>
<dbReference type="EMBL" id="CAEKDK010000004">
    <property type="protein sequence ID" value="CAB4277857.1"/>
    <property type="molecule type" value="Genomic_DNA"/>
</dbReference>